<protein>
    <submittedName>
        <fullName evidence="1">Uncharacterized protein</fullName>
    </submittedName>
</protein>
<sequence>MRNATVTPHVPQACFSLFTYLCCILDKLKLKKNIRFLSINFVSKREIFLNAYKLYRKKNLKNIDSFVTFFWKKK</sequence>
<dbReference type="EMBL" id="REGN01006380">
    <property type="protein sequence ID" value="RNA09724.1"/>
    <property type="molecule type" value="Genomic_DNA"/>
</dbReference>
<organism evidence="1 2">
    <name type="scientific">Brachionus plicatilis</name>
    <name type="common">Marine rotifer</name>
    <name type="synonym">Brachionus muelleri</name>
    <dbReference type="NCBI Taxonomy" id="10195"/>
    <lineage>
        <taxon>Eukaryota</taxon>
        <taxon>Metazoa</taxon>
        <taxon>Spiralia</taxon>
        <taxon>Gnathifera</taxon>
        <taxon>Rotifera</taxon>
        <taxon>Eurotatoria</taxon>
        <taxon>Monogononta</taxon>
        <taxon>Pseudotrocha</taxon>
        <taxon>Ploima</taxon>
        <taxon>Brachionidae</taxon>
        <taxon>Brachionus</taxon>
    </lineage>
</organism>
<comment type="caution">
    <text evidence="1">The sequence shown here is derived from an EMBL/GenBank/DDBJ whole genome shotgun (WGS) entry which is preliminary data.</text>
</comment>
<proteinExistence type="predicted"/>
<dbReference type="AlphaFoldDB" id="A0A3M7QEW2"/>
<evidence type="ECO:0000313" key="2">
    <source>
        <dbReference type="Proteomes" id="UP000276133"/>
    </source>
</evidence>
<evidence type="ECO:0000313" key="1">
    <source>
        <dbReference type="EMBL" id="RNA09724.1"/>
    </source>
</evidence>
<gene>
    <name evidence="1" type="ORF">BpHYR1_031984</name>
</gene>
<name>A0A3M7QEW2_BRAPC</name>
<keyword evidence="2" id="KW-1185">Reference proteome</keyword>
<dbReference type="Proteomes" id="UP000276133">
    <property type="component" value="Unassembled WGS sequence"/>
</dbReference>
<reference evidence="1 2" key="1">
    <citation type="journal article" date="2018" name="Sci. Rep.">
        <title>Genomic signatures of local adaptation to the degree of environmental predictability in rotifers.</title>
        <authorList>
            <person name="Franch-Gras L."/>
            <person name="Hahn C."/>
            <person name="Garcia-Roger E.M."/>
            <person name="Carmona M.J."/>
            <person name="Serra M."/>
            <person name="Gomez A."/>
        </authorList>
    </citation>
    <scope>NUCLEOTIDE SEQUENCE [LARGE SCALE GENOMIC DNA]</scope>
    <source>
        <strain evidence="1">HYR1</strain>
    </source>
</reference>
<accession>A0A3M7QEW2</accession>